<keyword evidence="2" id="KW-0472">Membrane</keyword>
<proteinExistence type="predicted"/>
<evidence type="ECO:0000256" key="1">
    <source>
        <dbReference type="SAM" id="MobiDB-lite"/>
    </source>
</evidence>
<feature type="region of interest" description="Disordered" evidence="1">
    <location>
        <begin position="119"/>
        <end position="180"/>
    </location>
</feature>
<organism evidence="3 4">
    <name type="scientific">Embleya hyalina</name>
    <dbReference type="NCBI Taxonomy" id="516124"/>
    <lineage>
        <taxon>Bacteria</taxon>
        <taxon>Bacillati</taxon>
        <taxon>Actinomycetota</taxon>
        <taxon>Actinomycetes</taxon>
        <taxon>Kitasatosporales</taxon>
        <taxon>Streptomycetaceae</taxon>
        <taxon>Embleya</taxon>
    </lineage>
</organism>
<protein>
    <submittedName>
        <fullName evidence="3">Uncharacterized protein</fullName>
    </submittedName>
</protein>
<gene>
    <name evidence="3" type="ORF">EHYA_03705</name>
</gene>
<keyword evidence="2" id="KW-1133">Transmembrane helix</keyword>
<reference evidence="3 4" key="1">
    <citation type="submission" date="2018-12" db="EMBL/GenBank/DDBJ databases">
        <title>Draft genome sequence of Embleya hyalina NBRC 13850T.</title>
        <authorList>
            <person name="Komaki H."/>
            <person name="Hosoyama A."/>
            <person name="Kimura A."/>
            <person name="Ichikawa N."/>
            <person name="Tamura T."/>
        </authorList>
    </citation>
    <scope>NUCLEOTIDE SEQUENCE [LARGE SCALE GENOMIC DNA]</scope>
    <source>
        <strain evidence="3 4">NBRC 13850</strain>
    </source>
</reference>
<evidence type="ECO:0000313" key="3">
    <source>
        <dbReference type="EMBL" id="GCD96021.1"/>
    </source>
</evidence>
<dbReference type="RefSeq" id="WP_126638107.1">
    <property type="nucleotide sequence ID" value="NZ_BIFH01000019.1"/>
</dbReference>
<name>A0A401YN59_9ACTN</name>
<sequence length="237" mass="26533">MSSRPDTRPITGCLLWLGRFVLVVITLAVVTFLGGLYACQRQFAAAEREREAYERHRSEERRARDDMEVPFRVFHGPASTEFERFGFDRCWRDTTPRPKPQAGMVGVTCTSTTVRFYGSDDPATSTADFEREARRLGSTPDTATWAGPQPVPDVRFPDPTPPPGAGEQYGPPGGSGPYAKPVRWQHAYTEHPFVIRASVTTRYRTERGKPKPTPHRTPMFPQPPATCAGGHRPWSCL</sequence>
<feature type="region of interest" description="Disordered" evidence="1">
    <location>
        <begin position="204"/>
        <end position="237"/>
    </location>
</feature>
<keyword evidence="4" id="KW-1185">Reference proteome</keyword>
<keyword evidence="2" id="KW-0812">Transmembrane</keyword>
<evidence type="ECO:0000256" key="2">
    <source>
        <dbReference type="SAM" id="Phobius"/>
    </source>
</evidence>
<dbReference type="OrthoDB" id="2077260at201174"/>
<comment type="caution">
    <text evidence="3">The sequence shown here is derived from an EMBL/GenBank/DDBJ whole genome shotgun (WGS) entry which is preliminary data.</text>
</comment>
<dbReference type="EMBL" id="BIFH01000019">
    <property type="protein sequence ID" value="GCD96021.1"/>
    <property type="molecule type" value="Genomic_DNA"/>
</dbReference>
<dbReference type="Proteomes" id="UP000286931">
    <property type="component" value="Unassembled WGS sequence"/>
</dbReference>
<accession>A0A401YN59</accession>
<feature type="transmembrane region" description="Helical" evidence="2">
    <location>
        <begin position="20"/>
        <end position="39"/>
    </location>
</feature>
<evidence type="ECO:0000313" key="4">
    <source>
        <dbReference type="Proteomes" id="UP000286931"/>
    </source>
</evidence>
<dbReference type="AlphaFoldDB" id="A0A401YN59"/>